<evidence type="ECO:0000313" key="1">
    <source>
        <dbReference type="EMBL" id="XBV90194.1"/>
    </source>
</evidence>
<sequence>MKSDLANSLGVAVVGSRIVDAKGYHFVGIQVHIGHVSRAHLRVRARICGDPMPASHVRISVGGKVIDDRLHGPVSDLGIGADAR</sequence>
<name>A0AAU7UNQ5_9MICO</name>
<reference evidence="1" key="1">
    <citation type="submission" date="2024-06" db="EMBL/GenBank/DDBJ databases">
        <title>Brevibacterium koreense sp. nov., isolated from jogae-jeotgal, a Korean fermented seafood.</title>
        <authorList>
            <person name="Whon T.W."/>
            <person name="Nam S."/>
            <person name="Kim Y."/>
        </authorList>
    </citation>
    <scope>NUCLEOTIDE SEQUENCE</scope>
    <source>
        <strain evidence="1">CBA3109</strain>
    </source>
</reference>
<protein>
    <recommendedName>
        <fullName evidence="2">FHA domain-containing protein</fullName>
    </recommendedName>
</protein>
<dbReference type="AlphaFoldDB" id="A0AAU7UNQ5"/>
<evidence type="ECO:0008006" key="2">
    <source>
        <dbReference type="Google" id="ProtNLM"/>
    </source>
</evidence>
<gene>
    <name evidence="1" type="ORF">AAFP32_05560</name>
</gene>
<organism evidence="1">
    <name type="scientific">Brevibacterium koreense</name>
    <dbReference type="NCBI Taxonomy" id="3140787"/>
    <lineage>
        <taxon>Bacteria</taxon>
        <taxon>Bacillati</taxon>
        <taxon>Actinomycetota</taxon>
        <taxon>Actinomycetes</taxon>
        <taxon>Micrococcales</taxon>
        <taxon>Brevibacteriaceae</taxon>
        <taxon>Brevibacterium</taxon>
    </lineage>
</organism>
<proteinExistence type="predicted"/>
<dbReference type="EMBL" id="CP158281">
    <property type="protein sequence ID" value="XBV90194.1"/>
    <property type="molecule type" value="Genomic_DNA"/>
</dbReference>
<accession>A0AAU7UNQ5</accession>
<dbReference type="RefSeq" id="WP_350270971.1">
    <property type="nucleotide sequence ID" value="NZ_CP158281.1"/>
</dbReference>
<dbReference type="KEGG" id="bkr:AAFP32_05560"/>